<dbReference type="KEGG" id="vg:65073078"/>
<dbReference type="GeneID" id="65073078"/>
<keyword evidence="3" id="KW-1185">Reference proteome</keyword>
<keyword evidence="1" id="KW-0472">Membrane</keyword>
<proteinExistence type="predicted"/>
<reference evidence="2 3" key="1">
    <citation type="submission" date="2019-03" db="EMBL/GenBank/DDBJ databases">
        <authorList>
            <person name="Kuo N.K."/>
            <person name="Parsa S."/>
            <person name="Addai K."/>
            <person name="Agarwal S."/>
            <person name="Ahmad I.M."/>
            <person name="Alumyar Y.S."/>
            <person name="An J."/>
            <person name="Antar T.E."/>
            <person name="Antony V."/>
            <person name="Arvin L.E."/>
            <person name="Atanasoff K.E."/>
            <person name="Ati R."/>
            <person name="Batista A."/>
            <person name="Bembuh M.L."/>
            <person name="Bhardvaj T.B."/>
            <person name="Brown C.J."/>
            <person name="Butt S.T."/>
            <person name="Cahn D."/>
            <person name="Canales I.-I."/>
            <person name="Carr K."/>
            <person name="Chen K.Z."/>
            <person name="Chen M."/>
            <person name="Chigurupati S."/>
            <person name="Chou C."/>
            <person name="Chung C.S."/>
            <person name="Cole S.T."/>
            <person name="Colson C.L."/>
            <person name="Dent D.M."/>
            <person name="Djiogo E.M."/>
            <person name="Domrachev B.M."/>
            <person name="Dwivedi J."/>
            <person name="Ehsani C."/>
            <person name="Essien U.A."/>
            <person name="Fakhar A."/>
            <person name="Flood S.H."/>
            <person name="Furletti G."/>
            <person name="Gebreegziabher M."/>
            <person name="Goralski S.M."/>
            <person name="Gruver-Williams A."/>
            <person name="Guldan M.L."/>
            <person name="Gurung S."/>
            <person name="Heo K."/>
            <person name="John R.A."/>
            <person name="Kabir L."/>
            <person name="Kaira H."/>
            <person name="Kane M.S."/>
            <person name="Karanja M."/>
            <person name="Karley A.N."/>
            <person name="Khan A.M."/>
            <person name="Khan A."/>
            <person name="Kharel S."/>
            <person name="Kidane M."/>
            <person name="Konanur P."/>
            <person name="Lahijan N."/>
            <person name="Lamm D.N."/>
            <person name="Lance S.V."/>
            <person name="Le C."/>
            <person name="Lee C.H."/>
            <person name="Leka D."/>
            <person name="Li C."/>
            <person name="Lim S.Y."/>
            <person name="Lo J."/>
            <person name="Ludwig S."/>
            <person name="Mahaney V.M."/>
            <person name="Mangukiya A."/>
            <person name="Mani D."/>
            <person name="Mariano P."/>
            <person name="Markward M.L."/>
            <person name="Mbaekwe U."/>
            <person name="McGowan H."/>
            <person name="McNamara A."/>
            <person name="Mebrahtu S."/>
            <person name="Mohamed A."/>
            <person name="Mohamed M.E."/>
            <person name="Muntaka F."/>
            <person name="Naqvi T."/>
            <person name="Nengel A.M."/>
            <person name="Neupane S."/>
            <person name="Nguyen J."/>
            <person name="Nguyen J."/>
            <person name="Nwoji I.C."/>
            <person name="Okusolubo T.A."/>
            <person name="Paek J."/>
            <person name="Pandithakoralag H."/>
            <person name="Perry C."/>
            <person name="Petrie C.R."/>
            <person name="Poteshman G.A."/>
            <person name="Quiros D."/>
            <person name="Rana S."/>
            <person name="Reister J."/>
            <person name="Reyes E."/>
            <person name="Riaz H.S."/>
            <person name="Roach T.L."/>
            <person name="Saikali A."/>
            <person name="Scalsky R."/>
            <person name="Schultz J.A."/>
            <person name="Scott C.F."/>
            <person name="Sekira M.D."/>
            <person name="Shee C.S."/>
            <person name="Shultz P."/>
            <person name="Siarez J.A."/>
            <person name="Singh S."/>
            <person name="Smith F.R."/>
            <person name="Smith S.A."/>
            <person name="Sobers S."/>
            <person name="Sobowale A.O."/>
            <person name="Somoza K.A."/>
            <person name="Song M."/>
            <person name="Spruill R.A."/>
            <person name="Subedi A."/>
            <person name="Taj A.B."/>
            <person name="Thomas J."/>
            <person name="Todd J.C."/>
            <person name="Tran T."/>
            <person name="Varghese J."/>
            <person name="Vartanian E."/>
            <person name="Vega A."/>
            <person name="Vong A."/>
            <person name="Walter A.J."/>
            <person name="Wessel M.E."/>
            <person name="Azam A.M."/>
            <person name="Blocker D."/>
            <person name="Naeem N.-U.-A."/>
            <person name="Patel R."/>
            <person name="Shakarov P."/>
            <person name="Xie C.L."/>
            <person name="Zolnerowich N."/>
            <person name="Correa-Mendez M."/>
            <person name="Fabian M."/>
            <person name="Fishbein J."/>
            <person name="Harkles L."/>
            <person name="Reger N."/>
            <person name="Saleh S."/>
            <person name="deCarvalho T."/>
            <person name="Erill I."/>
            <person name="Caruso S.M."/>
            <person name="Garlena R.A."/>
            <person name="Russell D.A."/>
            <person name="Pope W.H."/>
            <person name="Jacobs-Sera D."/>
            <person name="Hatfull G.F."/>
        </authorList>
    </citation>
    <scope>NUCLEOTIDE SEQUENCE [LARGE SCALE GENOMIC DNA]</scope>
</reference>
<sequence>MSRTSIVGAIAFTTLAVVLVLGTQVLGVDDKATPFVTMVLGFIGLSVAQLVGTQKSEAAAEKSTVAAEQVNELNKDLRNGTFERLLREAILKVAADEKTSLEIHTDTTESKEGNTL</sequence>
<organism evidence="2 3">
    <name type="scientific">Streptomyces phage Forthebois</name>
    <dbReference type="NCBI Taxonomy" id="2562185"/>
    <lineage>
        <taxon>Viruses</taxon>
        <taxon>Varidnaviria</taxon>
        <taxon>Bamfordvirae</taxon>
        <taxon>Preplasmiviricota</taxon>
        <taxon>Prepoliviricotina</taxon>
        <taxon>Tectiliviricetes</taxon>
        <taxon>Kalamavirales</taxon>
        <taxon>Tectiviridae</taxon>
        <taxon>Deltatectivirus</taxon>
        <taxon>Deltatectivirus forthebois</taxon>
    </lineage>
</organism>
<feature type="transmembrane region" description="Helical" evidence="1">
    <location>
        <begin position="32"/>
        <end position="52"/>
    </location>
</feature>
<dbReference type="EMBL" id="MK620900">
    <property type="protein sequence ID" value="QBZ72853.1"/>
    <property type="molecule type" value="Genomic_DNA"/>
</dbReference>
<accession>A0A4D6E2H6</accession>
<protein>
    <recommendedName>
        <fullName evidence="4">Holin</fullName>
    </recommendedName>
</protein>
<evidence type="ECO:0000313" key="3">
    <source>
        <dbReference type="Proteomes" id="UP000297022"/>
    </source>
</evidence>
<keyword evidence="1" id="KW-0812">Transmembrane</keyword>
<gene>
    <name evidence="2" type="primary">21</name>
    <name evidence="2" type="ORF">SEA_FORTHEBOIS_21</name>
</gene>
<dbReference type="Proteomes" id="UP000297022">
    <property type="component" value="Segment"/>
</dbReference>
<keyword evidence="1" id="KW-1133">Transmembrane helix</keyword>
<dbReference type="RefSeq" id="YP_010084044.1">
    <property type="nucleotide sequence ID" value="NC_055059.1"/>
</dbReference>
<evidence type="ECO:0008006" key="4">
    <source>
        <dbReference type="Google" id="ProtNLM"/>
    </source>
</evidence>
<name>A0A4D6E2H6_9VIRU</name>
<evidence type="ECO:0000313" key="2">
    <source>
        <dbReference type="EMBL" id="QBZ72853.1"/>
    </source>
</evidence>
<evidence type="ECO:0000256" key="1">
    <source>
        <dbReference type="SAM" id="Phobius"/>
    </source>
</evidence>